<reference evidence="2" key="1">
    <citation type="submission" date="2014-11" db="EMBL/GenBank/DDBJ databases">
        <authorList>
            <person name="Amaro Gonzalez C."/>
        </authorList>
    </citation>
    <scope>NUCLEOTIDE SEQUENCE</scope>
</reference>
<protein>
    <submittedName>
        <fullName evidence="2">Uncharacterized protein</fullName>
    </submittedName>
</protein>
<evidence type="ECO:0000256" key="1">
    <source>
        <dbReference type="SAM" id="MobiDB-lite"/>
    </source>
</evidence>
<sequence>MVCPPPSPHKHGSNNQISQQPDDQS</sequence>
<feature type="region of interest" description="Disordered" evidence="1">
    <location>
        <begin position="1"/>
        <end position="25"/>
    </location>
</feature>
<organism evidence="2">
    <name type="scientific">Anguilla anguilla</name>
    <name type="common">European freshwater eel</name>
    <name type="synonym">Muraena anguilla</name>
    <dbReference type="NCBI Taxonomy" id="7936"/>
    <lineage>
        <taxon>Eukaryota</taxon>
        <taxon>Metazoa</taxon>
        <taxon>Chordata</taxon>
        <taxon>Craniata</taxon>
        <taxon>Vertebrata</taxon>
        <taxon>Euteleostomi</taxon>
        <taxon>Actinopterygii</taxon>
        <taxon>Neopterygii</taxon>
        <taxon>Teleostei</taxon>
        <taxon>Anguilliformes</taxon>
        <taxon>Anguillidae</taxon>
        <taxon>Anguilla</taxon>
    </lineage>
</organism>
<proteinExistence type="predicted"/>
<accession>A0A0E9RNY2</accession>
<dbReference type="EMBL" id="GBXM01077721">
    <property type="protein sequence ID" value="JAH30856.1"/>
    <property type="molecule type" value="Transcribed_RNA"/>
</dbReference>
<dbReference type="AlphaFoldDB" id="A0A0E9RNY2"/>
<evidence type="ECO:0000313" key="2">
    <source>
        <dbReference type="EMBL" id="JAH30856.1"/>
    </source>
</evidence>
<reference evidence="2" key="2">
    <citation type="journal article" date="2015" name="Fish Shellfish Immunol.">
        <title>Early steps in the European eel (Anguilla anguilla)-Vibrio vulnificus interaction in the gills: Role of the RtxA13 toxin.</title>
        <authorList>
            <person name="Callol A."/>
            <person name="Pajuelo D."/>
            <person name="Ebbesson L."/>
            <person name="Teles M."/>
            <person name="MacKenzie S."/>
            <person name="Amaro C."/>
        </authorList>
    </citation>
    <scope>NUCLEOTIDE SEQUENCE</scope>
</reference>
<feature type="compositionally biased region" description="Polar residues" evidence="1">
    <location>
        <begin position="13"/>
        <end position="25"/>
    </location>
</feature>
<name>A0A0E9RNY2_ANGAN</name>